<name>A0A816M3L4_9BILA</name>
<evidence type="ECO:0000313" key="2">
    <source>
        <dbReference type="EMBL" id="CAF1975497.1"/>
    </source>
</evidence>
<sequence>TVLVSSMNNQPSKISFRILVHYSLLVLVSAVVNYILLWCLKWLTNGYELNCIRIYK</sequence>
<keyword evidence="1" id="KW-0812">Transmembrane</keyword>
<dbReference type="AlphaFoldDB" id="A0A816M3L4"/>
<protein>
    <submittedName>
        <fullName evidence="2">Uncharacterized protein</fullName>
    </submittedName>
</protein>
<reference evidence="2" key="1">
    <citation type="submission" date="2021-02" db="EMBL/GenBank/DDBJ databases">
        <authorList>
            <person name="Nowell W R."/>
        </authorList>
    </citation>
    <scope>NUCLEOTIDE SEQUENCE</scope>
</reference>
<evidence type="ECO:0000256" key="1">
    <source>
        <dbReference type="SAM" id="Phobius"/>
    </source>
</evidence>
<accession>A0A816M3L4</accession>
<comment type="caution">
    <text evidence="2">The sequence shown here is derived from an EMBL/GenBank/DDBJ whole genome shotgun (WGS) entry which is preliminary data.</text>
</comment>
<keyword evidence="1" id="KW-1133">Transmembrane helix</keyword>
<gene>
    <name evidence="2" type="ORF">MBJ925_LOCUS7011</name>
</gene>
<proteinExistence type="predicted"/>
<feature type="non-terminal residue" evidence="2">
    <location>
        <position position="1"/>
    </location>
</feature>
<evidence type="ECO:0000313" key="3">
    <source>
        <dbReference type="Proteomes" id="UP000663824"/>
    </source>
</evidence>
<keyword evidence="1" id="KW-0472">Membrane</keyword>
<dbReference type="Proteomes" id="UP000663824">
    <property type="component" value="Unassembled WGS sequence"/>
</dbReference>
<dbReference type="EMBL" id="CAJNRE010002364">
    <property type="protein sequence ID" value="CAF1975497.1"/>
    <property type="molecule type" value="Genomic_DNA"/>
</dbReference>
<feature type="transmembrane region" description="Helical" evidence="1">
    <location>
        <begin position="20"/>
        <end position="40"/>
    </location>
</feature>
<organism evidence="2 3">
    <name type="scientific">Rotaria magnacalcarata</name>
    <dbReference type="NCBI Taxonomy" id="392030"/>
    <lineage>
        <taxon>Eukaryota</taxon>
        <taxon>Metazoa</taxon>
        <taxon>Spiralia</taxon>
        <taxon>Gnathifera</taxon>
        <taxon>Rotifera</taxon>
        <taxon>Eurotatoria</taxon>
        <taxon>Bdelloidea</taxon>
        <taxon>Philodinida</taxon>
        <taxon>Philodinidae</taxon>
        <taxon>Rotaria</taxon>
    </lineage>
</organism>